<dbReference type="AlphaFoldDB" id="A0A2P5X694"/>
<dbReference type="OrthoDB" id="1932173at2759"/>
<sequence length="158" mass="17284">MQIMIHSSTLRLRLAIDGTCGQSQRRCFANCGGQHEAALRKAALPKRCVTRTYNFNNVTSAVSLSLFLVSLPIISSCLAALHQIEVKAVLDYDTLKTLGKTGIEVMVGIPNDMLAIVGGSMKAAEKWVAKNVTQHITSNNVNIRSAFSFFFTSYHHLA</sequence>
<organism evidence="1 2">
    <name type="scientific">Gossypium barbadense</name>
    <name type="common">Sea Island cotton</name>
    <name type="synonym">Hibiscus barbadensis</name>
    <dbReference type="NCBI Taxonomy" id="3634"/>
    <lineage>
        <taxon>Eukaryota</taxon>
        <taxon>Viridiplantae</taxon>
        <taxon>Streptophyta</taxon>
        <taxon>Embryophyta</taxon>
        <taxon>Tracheophyta</taxon>
        <taxon>Spermatophyta</taxon>
        <taxon>Magnoliopsida</taxon>
        <taxon>eudicotyledons</taxon>
        <taxon>Gunneridae</taxon>
        <taxon>Pentapetalae</taxon>
        <taxon>rosids</taxon>
        <taxon>malvids</taxon>
        <taxon>Malvales</taxon>
        <taxon>Malvaceae</taxon>
        <taxon>Malvoideae</taxon>
        <taxon>Gossypium</taxon>
    </lineage>
</organism>
<gene>
    <name evidence="1" type="ORF">GOBAR_AA21808</name>
</gene>
<evidence type="ECO:0000313" key="1">
    <source>
        <dbReference type="EMBL" id="PPR98865.1"/>
    </source>
</evidence>
<dbReference type="SUPFAM" id="SSF51445">
    <property type="entry name" value="(Trans)glycosidases"/>
    <property type="match status" value="1"/>
</dbReference>
<accession>A0A2P5X694</accession>
<name>A0A2P5X694_GOSBA</name>
<evidence type="ECO:0008006" key="3">
    <source>
        <dbReference type="Google" id="ProtNLM"/>
    </source>
</evidence>
<protein>
    <recommendedName>
        <fullName evidence="3">Glucan endo-1,3-beta-D-glucosidase</fullName>
    </recommendedName>
</protein>
<evidence type="ECO:0000313" key="2">
    <source>
        <dbReference type="Proteomes" id="UP000239757"/>
    </source>
</evidence>
<reference evidence="1 2" key="1">
    <citation type="submission" date="2015-01" db="EMBL/GenBank/DDBJ databases">
        <title>Genome of allotetraploid Gossypium barbadense reveals genomic plasticity and fiber elongation in cotton evolution.</title>
        <authorList>
            <person name="Chen X."/>
            <person name="Liu X."/>
            <person name="Zhao B."/>
            <person name="Zheng H."/>
            <person name="Hu Y."/>
            <person name="Lu G."/>
            <person name="Yang C."/>
            <person name="Chen J."/>
            <person name="Shan C."/>
            <person name="Zhang L."/>
            <person name="Zhou Y."/>
            <person name="Wang L."/>
            <person name="Guo W."/>
            <person name="Bai Y."/>
            <person name="Ruan J."/>
            <person name="Shangguan X."/>
            <person name="Mao Y."/>
            <person name="Jiang J."/>
            <person name="Zhu Y."/>
            <person name="Lei J."/>
            <person name="Kang H."/>
            <person name="Chen S."/>
            <person name="He X."/>
            <person name="Wang R."/>
            <person name="Wang Y."/>
            <person name="Chen J."/>
            <person name="Wang L."/>
            <person name="Yu S."/>
            <person name="Wang B."/>
            <person name="Wei J."/>
            <person name="Song S."/>
            <person name="Lu X."/>
            <person name="Gao Z."/>
            <person name="Gu W."/>
            <person name="Deng X."/>
            <person name="Ma D."/>
            <person name="Wang S."/>
            <person name="Liang W."/>
            <person name="Fang L."/>
            <person name="Cai C."/>
            <person name="Zhu X."/>
            <person name="Zhou B."/>
            <person name="Zhang Y."/>
            <person name="Chen Z."/>
            <person name="Xu S."/>
            <person name="Zhu R."/>
            <person name="Wang S."/>
            <person name="Zhang T."/>
            <person name="Zhao G."/>
        </authorList>
    </citation>
    <scope>NUCLEOTIDE SEQUENCE [LARGE SCALE GENOMIC DNA]</scope>
    <source>
        <strain evidence="2">cv. Xinhai21</strain>
        <tissue evidence="1">Leaf</tissue>
    </source>
</reference>
<dbReference type="Proteomes" id="UP000239757">
    <property type="component" value="Unassembled WGS sequence"/>
</dbReference>
<dbReference type="Gene3D" id="3.20.20.80">
    <property type="entry name" value="Glycosidases"/>
    <property type="match status" value="1"/>
</dbReference>
<proteinExistence type="predicted"/>
<dbReference type="EMBL" id="KZ665576">
    <property type="protein sequence ID" value="PPR98865.1"/>
    <property type="molecule type" value="Genomic_DNA"/>
</dbReference>
<dbReference type="InterPro" id="IPR017853">
    <property type="entry name" value="GH"/>
</dbReference>